<feature type="domain" description="Mammalian cell entry C-terminal" evidence="3">
    <location>
        <begin position="137"/>
        <end position="349"/>
    </location>
</feature>
<keyword evidence="1" id="KW-0472">Membrane</keyword>
<dbReference type="NCBIfam" id="TIGR00996">
    <property type="entry name" value="Mtu_fam_mce"/>
    <property type="match status" value="1"/>
</dbReference>
<dbReference type="InterPro" id="IPR005693">
    <property type="entry name" value="Mce"/>
</dbReference>
<dbReference type="Pfam" id="PF11887">
    <property type="entry name" value="Mce4_CUP1"/>
    <property type="match status" value="1"/>
</dbReference>
<keyword evidence="1" id="KW-1133">Transmembrane helix</keyword>
<evidence type="ECO:0000259" key="3">
    <source>
        <dbReference type="Pfam" id="PF11887"/>
    </source>
</evidence>
<name>A0ABN9NR15_9MYCO</name>
<evidence type="ECO:0000313" key="4">
    <source>
        <dbReference type="EMBL" id="CAJ1510598.1"/>
    </source>
</evidence>
<evidence type="ECO:0000259" key="2">
    <source>
        <dbReference type="Pfam" id="PF02470"/>
    </source>
</evidence>
<proteinExistence type="predicted"/>
<dbReference type="Pfam" id="PF02470">
    <property type="entry name" value="MlaD"/>
    <property type="match status" value="1"/>
</dbReference>
<feature type="domain" description="Mce/MlaD" evidence="2">
    <location>
        <begin position="53"/>
        <end position="130"/>
    </location>
</feature>
<feature type="transmembrane region" description="Helical" evidence="1">
    <location>
        <begin position="21"/>
        <end position="45"/>
    </location>
</feature>
<dbReference type="PANTHER" id="PTHR33371:SF19">
    <property type="entry name" value="MCE-FAMILY PROTEIN MCE4A"/>
    <property type="match status" value="1"/>
</dbReference>
<dbReference type="InterPro" id="IPR052336">
    <property type="entry name" value="MlaD_Phospholipid_Transporter"/>
</dbReference>
<reference evidence="4 5" key="1">
    <citation type="submission" date="2023-08" db="EMBL/GenBank/DDBJ databases">
        <authorList>
            <person name="Folkvardsen B D."/>
            <person name="Norman A."/>
        </authorList>
    </citation>
    <scope>NUCLEOTIDE SEQUENCE [LARGE SCALE GENOMIC DNA]</scope>
    <source>
        <strain evidence="4 5">Mu0053</strain>
    </source>
</reference>
<organism evidence="4 5">
    <name type="scientific">[Mycobacterium] burgundiense</name>
    <dbReference type="NCBI Taxonomy" id="3064286"/>
    <lineage>
        <taxon>Bacteria</taxon>
        <taxon>Bacillati</taxon>
        <taxon>Actinomycetota</taxon>
        <taxon>Actinomycetes</taxon>
        <taxon>Mycobacteriales</taxon>
        <taxon>Mycobacteriaceae</taxon>
        <taxon>Mycolicibacterium</taxon>
    </lineage>
</organism>
<dbReference type="InterPro" id="IPR024516">
    <property type="entry name" value="Mce_C"/>
</dbReference>
<dbReference type="InterPro" id="IPR003399">
    <property type="entry name" value="Mce/MlaD"/>
</dbReference>
<keyword evidence="1" id="KW-0812">Transmembrane</keyword>
<dbReference type="PANTHER" id="PTHR33371">
    <property type="entry name" value="INTERMEMBRANE PHOSPHOLIPID TRANSPORT SYSTEM BINDING PROTEIN MLAD-RELATED"/>
    <property type="match status" value="1"/>
</dbReference>
<dbReference type="Proteomes" id="UP001190465">
    <property type="component" value="Chromosome"/>
</dbReference>
<accession>A0ABN9NR15</accession>
<evidence type="ECO:0000313" key="5">
    <source>
        <dbReference type="Proteomes" id="UP001190465"/>
    </source>
</evidence>
<protein>
    <submittedName>
        <fullName evidence="4">MCE family protein</fullName>
    </submittedName>
</protein>
<sequence length="411" mass="43128">MQRIGRPSGFQPNRPGTRDHLIRPILGVLTVAGMVGLVALSAAFFRGSFEASVPVTVLAARSGLVMNPDAKVKMLGVQVGRVDSIEQLDNGTTAIHLAMVPNRLDVIPSNARVDITSPTVFGAKFIQFLPPTEPAAAPMRPGAVVQAERVTVEVNTVFERLSAVLSAVEPEKLNQTLGALASGVNGRGAQLGATIADFDALLAELEPSLPTLAHDVAVLPPVLDTYADAAPDLMTTAANAGQIGRSIVDEQHNLDALLVSVIGLADIGTDVLAANRTPLTETLHLLAPVTDLTNQYGPALTCGLGGVVTMAQATPLKPPGVEVLAGFLWGQERWRYPSNLPKVAAKGGPQCTHMPVVPFDTRAPYVVADTGANPWKYDNKGILLNYDGLKQALFGPLDGPPRNTAQIGQPG</sequence>
<dbReference type="RefSeq" id="WP_308479961.1">
    <property type="nucleotide sequence ID" value="NZ_OY726397.1"/>
</dbReference>
<gene>
    <name evidence="4" type="ORF">MU0053_004691</name>
</gene>
<keyword evidence="5" id="KW-1185">Reference proteome</keyword>
<dbReference type="EMBL" id="OY726397">
    <property type="protein sequence ID" value="CAJ1510598.1"/>
    <property type="molecule type" value="Genomic_DNA"/>
</dbReference>
<evidence type="ECO:0000256" key="1">
    <source>
        <dbReference type="SAM" id="Phobius"/>
    </source>
</evidence>